<keyword evidence="3" id="KW-1133">Transmembrane helix</keyword>
<evidence type="ECO:0000259" key="4">
    <source>
        <dbReference type="PROSITE" id="PS50111"/>
    </source>
</evidence>
<proteinExistence type="predicted"/>
<gene>
    <name evidence="5" type="ORF">E4663_04610</name>
</gene>
<dbReference type="Proteomes" id="UP000297982">
    <property type="component" value="Unassembled WGS sequence"/>
</dbReference>
<dbReference type="Gene3D" id="3.30.450.20">
    <property type="entry name" value="PAS domain"/>
    <property type="match status" value="1"/>
</dbReference>
<name>A0A4Z0H2W1_9BACI</name>
<dbReference type="PANTHER" id="PTHR32089">
    <property type="entry name" value="METHYL-ACCEPTING CHEMOTAXIS PROTEIN MCPB"/>
    <property type="match status" value="1"/>
</dbReference>
<dbReference type="InterPro" id="IPR004089">
    <property type="entry name" value="MCPsignal_dom"/>
</dbReference>
<dbReference type="SMART" id="SM00283">
    <property type="entry name" value="MA"/>
    <property type="match status" value="1"/>
</dbReference>
<dbReference type="GO" id="GO:0007165">
    <property type="term" value="P:signal transduction"/>
    <property type="evidence" value="ECO:0007669"/>
    <property type="project" value="UniProtKB-KW"/>
</dbReference>
<keyword evidence="1 2" id="KW-0807">Transducer</keyword>
<sequence length="605" mass="68441">MIMECLFMKFRIRKFKEMRFFHKIKRPSLRKFSTLSLKARLSFIICIMVACTIGLIGFFSYTKAKDSQTDLVQNRLERELFMAQDVAEQLMYAFIGDQQEFDERLKAYSASQQAQLVQDGLTSEAYIINEEGIYSYPEEKIVDGVSPSFLEEILKKENGTITRDWNGERYVFSFAPVQELQSVYMLGIPEDDFLSGANQLATYTIVLGLVTLIVVVVTVYILIGRVVRPLKEMQAIMSKAREGVLEDVSSVRTSLPEIHSLKTSYKDLIQTIVSLLGSLQGAVDKLERGGQQIEDSSSELKTSQYQLRREVDSVADGSKRTNELLGMQGSVFAELHSVFESLRDSLKNMYGNQNEMNKAVSSGLDGVNAIEGSFNSFRVELQEMTSRVTSFQNYVVNIQDSGEKIQDIAEQTRMLALNASIEAARAGESGKGFAVVASEVRLLADRSRETAQDIDQRMRDVVEMGKYFSEQFSKLQDEIQLQQSQMTISKDAFSQVSGGMDSFNENLNESKERLQNGEHVMPQMEEALNGTKLVIQKQTDSTGRLMEAIEDQQHRMNHFDEFSRELISLTEELSSLIASNQLTDMHENRIQEHGVDLEEGQQRAS</sequence>
<dbReference type="AlphaFoldDB" id="A0A4Z0H2W1"/>
<evidence type="ECO:0000256" key="3">
    <source>
        <dbReference type="SAM" id="Phobius"/>
    </source>
</evidence>
<feature type="domain" description="Methyl-accepting transducer" evidence="4">
    <location>
        <begin position="296"/>
        <end position="546"/>
    </location>
</feature>
<dbReference type="SUPFAM" id="SSF58104">
    <property type="entry name" value="Methyl-accepting chemotaxis protein (MCP) signaling domain"/>
    <property type="match status" value="1"/>
</dbReference>
<keyword evidence="3" id="KW-0812">Transmembrane</keyword>
<dbReference type="STRING" id="192814.GCA_900166575_01250"/>
<keyword evidence="3" id="KW-0472">Membrane</keyword>
<dbReference type="Pfam" id="PF00015">
    <property type="entry name" value="MCPsignal"/>
    <property type="match status" value="1"/>
</dbReference>
<feature type="transmembrane region" description="Helical" evidence="3">
    <location>
        <begin position="200"/>
        <end position="223"/>
    </location>
</feature>
<dbReference type="EMBL" id="SRJC01000001">
    <property type="protein sequence ID" value="TGB04289.1"/>
    <property type="molecule type" value="Genomic_DNA"/>
</dbReference>
<evidence type="ECO:0000313" key="6">
    <source>
        <dbReference type="Proteomes" id="UP000297982"/>
    </source>
</evidence>
<organism evidence="5 6">
    <name type="scientific">Halobacillus salinus</name>
    <dbReference type="NCBI Taxonomy" id="192814"/>
    <lineage>
        <taxon>Bacteria</taxon>
        <taxon>Bacillati</taxon>
        <taxon>Bacillota</taxon>
        <taxon>Bacilli</taxon>
        <taxon>Bacillales</taxon>
        <taxon>Bacillaceae</taxon>
        <taxon>Halobacillus</taxon>
    </lineage>
</organism>
<evidence type="ECO:0000256" key="1">
    <source>
        <dbReference type="ARBA" id="ARBA00023224"/>
    </source>
</evidence>
<protein>
    <submittedName>
        <fullName evidence="5">Methyl-accepting chemotaxis protein</fullName>
    </submittedName>
</protein>
<comment type="caution">
    <text evidence="5">The sequence shown here is derived from an EMBL/GenBank/DDBJ whole genome shotgun (WGS) entry which is preliminary data.</text>
</comment>
<dbReference type="PROSITE" id="PS50111">
    <property type="entry name" value="CHEMOTAXIS_TRANSDUC_2"/>
    <property type="match status" value="1"/>
</dbReference>
<reference evidence="5 6" key="1">
    <citation type="journal article" date="2003" name="Int. J. Syst. Evol. Microbiol.">
        <title>Halobacillus salinus sp. nov., isolated from a salt lake on the coast of the East Sea in Korea.</title>
        <authorList>
            <person name="Yoon J.H."/>
            <person name="Kang K.H."/>
            <person name="Park Y.H."/>
        </authorList>
    </citation>
    <scope>NUCLEOTIDE SEQUENCE [LARGE SCALE GENOMIC DNA]</scope>
    <source>
        <strain evidence="5 6">HSL-3</strain>
    </source>
</reference>
<keyword evidence="6" id="KW-1185">Reference proteome</keyword>
<evidence type="ECO:0000313" key="5">
    <source>
        <dbReference type="EMBL" id="TGB04289.1"/>
    </source>
</evidence>
<dbReference type="PANTHER" id="PTHR32089:SF112">
    <property type="entry name" value="LYSOZYME-LIKE PROTEIN-RELATED"/>
    <property type="match status" value="1"/>
</dbReference>
<accession>A0A4Z0H2W1</accession>
<evidence type="ECO:0000256" key="2">
    <source>
        <dbReference type="PROSITE-ProRule" id="PRU00284"/>
    </source>
</evidence>
<dbReference type="GO" id="GO:0016020">
    <property type="term" value="C:membrane"/>
    <property type="evidence" value="ECO:0007669"/>
    <property type="project" value="InterPro"/>
</dbReference>
<dbReference type="Gene3D" id="1.10.287.950">
    <property type="entry name" value="Methyl-accepting chemotaxis protein"/>
    <property type="match status" value="1"/>
</dbReference>